<dbReference type="Proteomes" id="UP001232148">
    <property type="component" value="Unassembled WGS sequence"/>
</dbReference>
<feature type="signal peptide" evidence="1">
    <location>
        <begin position="1"/>
        <end position="22"/>
    </location>
</feature>
<evidence type="ECO:0000256" key="1">
    <source>
        <dbReference type="SAM" id="SignalP"/>
    </source>
</evidence>
<keyword evidence="3" id="KW-1185">Reference proteome</keyword>
<feature type="chain" id="PRO_5042280603" description="Secreted protein" evidence="1">
    <location>
        <begin position="23"/>
        <end position="148"/>
    </location>
</feature>
<accession>A0AAD9H2W0</accession>
<reference evidence="2" key="1">
    <citation type="submission" date="2021-06" db="EMBL/GenBank/DDBJ databases">
        <title>Comparative genomics, transcriptomics and evolutionary studies reveal genomic signatures of adaptation to plant cell wall in hemibiotrophic fungi.</title>
        <authorList>
            <consortium name="DOE Joint Genome Institute"/>
            <person name="Baroncelli R."/>
            <person name="Diaz J.F."/>
            <person name="Benocci T."/>
            <person name="Peng M."/>
            <person name="Battaglia E."/>
            <person name="Haridas S."/>
            <person name="Andreopoulos W."/>
            <person name="Labutti K."/>
            <person name="Pangilinan J."/>
            <person name="Floch G.L."/>
            <person name="Makela M.R."/>
            <person name="Henrissat B."/>
            <person name="Grigoriev I.V."/>
            <person name="Crouch J.A."/>
            <person name="De Vries R.P."/>
            <person name="Sukno S.A."/>
            <person name="Thon M.R."/>
        </authorList>
    </citation>
    <scope>NUCLEOTIDE SEQUENCE</scope>
    <source>
        <strain evidence="2">MAFF235873</strain>
    </source>
</reference>
<evidence type="ECO:0008006" key="4">
    <source>
        <dbReference type="Google" id="ProtNLM"/>
    </source>
</evidence>
<comment type="caution">
    <text evidence="2">The sequence shown here is derived from an EMBL/GenBank/DDBJ whole genome shotgun (WGS) entry which is preliminary data.</text>
</comment>
<sequence length="148" mass="16486">MHFVFHLFCLCLHLPLPSLVRPLPPKLFFQNLVSRPSPRAASVKSDVIYIEQANWESVESAAPAYSAPILQTGSCFCVWYASLTWTEAVGRHHSRGLAGLAWELRRARRRRPVFSSVHRRLPQDGADGGPQITAAFGLDLGTQVCYLA</sequence>
<protein>
    <recommendedName>
        <fullName evidence="4">Secreted protein</fullName>
    </recommendedName>
</protein>
<evidence type="ECO:0000313" key="2">
    <source>
        <dbReference type="EMBL" id="KAK2020484.1"/>
    </source>
</evidence>
<gene>
    <name evidence="2" type="ORF">LX32DRAFT_319259</name>
</gene>
<dbReference type="EMBL" id="MU843235">
    <property type="protein sequence ID" value="KAK2020484.1"/>
    <property type="molecule type" value="Genomic_DNA"/>
</dbReference>
<keyword evidence="1" id="KW-0732">Signal</keyword>
<organism evidence="2 3">
    <name type="scientific">Colletotrichum zoysiae</name>
    <dbReference type="NCBI Taxonomy" id="1216348"/>
    <lineage>
        <taxon>Eukaryota</taxon>
        <taxon>Fungi</taxon>
        <taxon>Dikarya</taxon>
        <taxon>Ascomycota</taxon>
        <taxon>Pezizomycotina</taxon>
        <taxon>Sordariomycetes</taxon>
        <taxon>Hypocreomycetidae</taxon>
        <taxon>Glomerellales</taxon>
        <taxon>Glomerellaceae</taxon>
        <taxon>Colletotrichum</taxon>
        <taxon>Colletotrichum graminicola species complex</taxon>
    </lineage>
</organism>
<evidence type="ECO:0000313" key="3">
    <source>
        <dbReference type="Proteomes" id="UP001232148"/>
    </source>
</evidence>
<name>A0AAD9H2W0_9PEZI</name>
<dbReference type="AlphaFoldDB" id="A0AAD9H2W0"/>
<proteinExistence type="predicted"/>